<reference evidence="1" key="1">
    <citation type="submission" date="2023-07" db="EMBL/GenBank/DDBJ databases">
        <title>Black Yeasts Isolated from many extreme environments.</title>
        <authorList>
            <person name="Coleine C."/>
            <person name="Stajich J.E."/>
            <person name="Selbmann L."/>
        </authorList>
    </citation>
    <scope>NUCLEOTIDE SEQUENCE</scope>
    <source>
        <strain evidence="1">CCFEE 5714</strain>
    </source>
</reference>
<gene>
    <name evidence="1" type="ORF">LTR37_001678</name>
</gene>
<dbReference type="Proteomes" id="UP001281147">
    <property type="component" value="Unassembled WGS sequence"/>
</dbReference>
<name>A0ACC3NUE8_9PEZI</name>
<protein>
    <submittedName>
        <fullName evidence="1">Uncharacterized protein</fullName>
    </submittedName>
</protein>
<organism evidence="1 2">
    <name type="scientific">Vermiconidia calcicola</name>
    <dbReference type="NCBI Taxonomy" id="1690605"/>
    <lineage>
        <taxon>Eukaryota</taxon>
        <taxon>Fungi</taxon>
        <taxon>Dikarya</taxon>
        <taxon>Ascomycota</taxon>
        <taxon>Pezizomycotina</taxon>
        <taxon>Dothideomycetes</taxon>
        <taxon>Dothideomycetidae</taxon>
        <taxon>Mycosphaerellales</taxon>
        <taxon>Extremaceae</taxon>
        <taxon>Vermiconidia</taxon>
    </lineage>
</organism>
<keyword evidence="2" id="KW-1185">Reference proteome</keyword>
<proteinExistence type="predicted"/>
<comment type="caution">
    <text evidence="1">The sequence shown here is derived from an EMBL/GenBank/DDBJ whole genome shotgun (WGS) entry which is preliminary data.</text>
</comment>
<sequence length="505" mass="57233">MPVRRATRASGSEPEPATASSAVRRTARQTTRAPVYAESQAEGGDSSSVPSSSQDGPDDGNKMAYGIQRIKNHLVDAYGTWYLVEWKRSGRRQYTDHWVLEVDLDAPELIAKYHRGEDAVASDSDEDADLPSEPLDAADSRTGNRYRPSFERGYWSLIDDLWPEVRRHKALPHGLDFQTYKTDCLEILASIPSDVLSAVLGAGLERRKDSDPELRGVLADNRRRSASQPCIYMLELADKAGAGPTVDQMRRFIRLARSYATKQDYGDLLWAYDVDSVKSPLDRDEKDAVRDGARHYLPSSTTRDRLELLLSRLEVQLSGFQDPEEVLPFLLRDIGYTDNGIRRIDEQHKKHTSSNKLMNLFEAISIADDDFDGCFEMKADVIFLCFRPSHARLSEIVFSLLANSYVGDGRGFNGKEAGLSNSSSDELSTSDWQKLQHDALNESPLRENYEAEMRRMQHRRQRKLDLETEIATRRRAALQEQLRLERETANLQQQLAESFSQLRAL</sequence>
<accession>A0ACC3NUE8</accession>
<dbReference type="EMBL" id="JAUTXU010000009">
    <property type="protein sequence ID" value="KAK3723426.1"/>
    <property type="molecule type" value="Genomic_DNA"/>
</dbReference>
<evidence type="ECO:0000313" key="2">
    <source>
        <dbReference type="Proteomes" id="UP001281147"/>
    </source>
</evidence>
<evidence type="ECO:0000313" key="1">
    <source>
        <dbReference type="EMBL" id="KAK3723426.1"/>
    </source>
</evidence>